<dbReference type="Proteomes" id="UP001149090">
    <property type="component" value="Unassembled WGS sequence"/>
</dbReference>
<dbReference type="Pfam" id="PF02230">
    <property type="entry name" value="Abhydrolase_2"/>
    <property type="match status" value="1"/>
</dbReference>
<dbReference type="Gene3D" id="3.40.50.1820">
    <property type="entry name" value="alpha/beta hydrolase"/>
    <property type="match status" value="1"/>
</dbReference>
<dbReference type="EMBL" id="JAPDFW010000063">
    <property type="protein sequence ID" value="KAJ5076062.1"/>
    <property type="molecule type" value="Genomic_DNA"/>
</dbReference>
<dbReference type="OMA" id="LMFRTYN"/>
<dbReference type="PANTHER" id="PTHR10655:SF17">
    <property type="entry name" value="LYSOPHOSPHOLIPASE-LIKE PROTEIN 1"/>
    <property type="match status" value="1"/>
</dbReference>
<dbReference type="InterPro" id="IPR050565">
    <property type="entry name" value="LYPA1-2/EST-like"/>
</dbReference>
<sequence length="229" mass="25418">MIETQTETPLPSVIESQQETKSTVILFHGLGQTSEALMNFGQKVHESFPNTKVILPNAPMREMGYKPGVKRTAWFNVFGFTLGTKEDLEGIKQAGEKAAKIIEEEKKQDRIVIIGGISQGGVLSLQTALRSCKSKIDGVLALSCYIPLISTLGSEFSEINKRTPILFCHGDEDDVIPLSWAEGSHNVLSEKKFNSKLNIYKGLKHNVCDEEMKDIMIWFGGILTKKDTD</sequence>
<protein>
    <submittedName>
        <fullName evidence="4">Acyl protein thioesterase family</fullName>
    </submittedName>
</protein>
<dbReference type="PANTHER" id="PTHR10655">
    <property type="entry name" value="LYSOPHOSPHOLIPASE-RELATED"/>
    <property type="match status" value="1"/>
</dbReference>
<keyword evidence="2" id="KW-0378">Hydrolase</keyword>
<dbReference type="InterPro" id="IPR029058">
    <property type="entry name" value="AB_hydrolase_fold"/>
</dbReference>
<dbReference type="SUPFAM" id="SSF53474">
    <property type="entry name" value="alpha/beta-Hydrolases"/>
    <property type="match status" value="1"/>
</dbReference>
<evidence type="ECO:0000256" key="2">
    <source>
        <dbReference type="ARBA" id="ARBA00022801"/>
    </source>
</evidence>
<evidence type="ECO:0000259" key="3">
    <source>
        <dbReference type="Pfam" id="PF02230"/>
    </source>
</evidence>
<keyword evidence="5" id="KW-1185">Reference proteome</keyword>
<dbReference type="GO" id="GO:0008474">
    <property type="term" value="F:palmitoyl-(protein) hydrolase activity"/>
    <property type="evidence" value="ECO:0007669"/>
    <property type="project" value="TreeGrafter"/>
</dbReference>
<organism evidence="4 5">
    <name type="scientific">Anaeramoeba ignava</name>
    <name type="common">Anaerobic marine amoeba</name>
    <dbReference type="NCBI Taxonomy" id="1746090"/>
    <lineage>
        <taxon>Eukaryota</taxon>
        <taxon>Metamonada</taxon>
        <taxon>Anaeramoebidae</taxon>
        <taxon>Anaeramoeba</taxon>
    </lineage>
</organism>
<reference evidence="4" key="1">
    <citation type="submission" date="2022-10" db="EMBL/GenBank/DDBJ databases">
        <title>Novel sulphate-reducing endosymbionts in the free-living metamonad Anaeramoeba.</title>
        <authorList>
            <person name="Jerlstrom-Hultqvist J."/>
            <person name="Cepicka I."/>
            <person name="Gallot-Lavallee L."/>
            <person name="Salas-Leiva D."/>
            <person name="Curtis B.A."/>
            <person name="Zahonova K."/>
            <person name="Pipaliya S."/>
            <person name="Dacks J."/>
            <person name="Roger A.J."/>
        </authorList>
    </citation>
    <scope>NUCLEOTIDE SEQUENCE</scope>
    <source>
        <strain evidence="4">BMAN</strain>
    </source>
</reference>
<dbReference type="GO" id="GO:0052689">
    <property type="term" value="F:carboxylic ester hydrolase activity"/>
    <property type="evidence" value="ECO:0007669"/>
    <property type="project" value="TreeGrafter"/>
</dbReference>
<dbReference type="InterPro" id="IPR003140">
    <property type="entry name" value="PLipase/COase/thioEstase"/>
</dbReference>
<accession>A0A9Q0RDE6</accession>
<name>A0A9Q0RDE6_ANAIG</name>
<dbReference type="GO" id="GO:0005737">
    <property type="term" value="C:cytoplasm"/>
    <property type="evidence" value="ECO:0007669"/>
    <property type="project" value="TreeGrafter"/>
</dbReference>
<comment type="similarity">
    <text evidence="1">Belongs to the AB hydrolase superfamily. AB hydrolase 2 family.</text>
</comment>
<dbReference type="AlphaFoldDB" id="A0A9Q0RDE6"/>
<proteinExistence type="inferred from homology"/>
<evidence type="ECO:0000256" key="1">
    <source>
        <dbReference type="ARBA" id="ARBA00006499"/>
    </source>
</evidence>
<evidence type="ECO:0000313" key="4">
    <source>
        <dbReference type="EMBL" id="KAJ5076062.1"/>
    </source>
</evidence>
<feature type="domain" description="Phospholipase/carboxylesterase/thioesterase" evidence="3">
    <location>
        <begin position="11"/>
        <end position="215"/>
    </location>
</feature>
<comment type="caution">
    <text evidence="4">The sequence shown here is derived from an EMBL/GenBank/DDBJ whole genome shotgun (WGS) entry which is preliminary data.</text>
</comment>
<dbReference type="OrthoDB" id="2418081at2759"/>
<gene>
    <name evidence="4" type="ORF">M0811_06924</name>
</gene>
<evidence type="ECO:0000313" key="5">
    <source>
        <dbReference type="Proteomes" id="UP001149090"/>
    </source>
</evidence>